<evidence type="ECO:0000256" key="12">
    <source>
        <dbReference type="ARBA" id="ARBA00029909"/>
    </source>
</evidence>
<evidence type="ECO:0000256" key="3">
    <source>
        <dbReference type="ARBA" id="ARBA00012475"/>
    </source>
</evidence>
<dbReference type="InterPro" id="IPR001339">
    <property type="entry name" value="mRNA_cap_enzyme_adenylation"/>
</dbReference>
<evidence type="ECO:0000259" key="18">
    <source>
        <dbReference type="Pfam" id="PF03919"/>
    </source>
</evidence>
<evidence type="ECO:0000256" key="10">
    <source>
        <dbReference type="ARBA" id="ARBA00023134"/>
    </source>
</evidence>
<dbReference type="PANTHER" id="PTHR10367">
    <property type="entry name" value="MRNA-CAPPING ENZYME"/>
    <property type="match status" value="1"/>
</dbReference>
<evidence type="ECO:0000256" key="16">
    <source>
        <dbReference type="SAM" id="MobiDB-lite"/>
    </source>
</evidence>
<feature type="region of interest" description="Disordered" evidence="16">
    <location>
        <begin position="304"/>
        <end position="329"/>
    </location>
</feature>
<dbReference type="AlphaFoldDB" id="A0A161HJT6"/>
<evidence type="ECO:0000256" key="13">
    <source>
        <dbReference type="ARBA" id="ARBA00030702"/>
    </source>
</evidence>
<dbReference type="Pfam" id="PF03919">
    <property type="entry name" value="mRNA_cap_C"/>
    <property type="match status" value="1"/>
</dbReference>
<dbReference type="InterPro" id="IPR013846">
    <property type="entry name" value="mRNA_cap_enzyme_C"/>
</dbReference>
<dbReference type="EC" id="2.7.7.50" evidence="3"/>
<dbReference type="PIRSF" id="PIRSF036959">
    <property type="entry name" value="mRNA_cap_alpha"/>
    <property type="match status" value="1"/>
</dbReference>
<dbReference type="KEGG" id="slb:AWJ20_1325"/>
<keyword evidence="5" id="KW-0507">mRNA processing</keyword>
<dbReference type="RefSeq" id="XP_018735524.1">
    <property type="nucleotide sequence ID" value="XM_018878196.1"/>
</dbReference>
<dbReference type="Gene3D" id="3.30.470.30">
    <property type="entry name" value="DNA ligase/mRNA capping enzyme"/>
    <property type="match status" value="1"/>
</dbReference>
<dbReference type="PANTHER" id="PTHR10367:SF17">
    <property type="entry name" value="MRNA-CAPPING ENZYME"/>
    <property type="match status" value="1"/>
</dbReference>
<dbReference type="EMBL" id="CP014501">
    <property type="protein sequence ID" value="ANB13047.1"/>
    <property type="molecule type" value="Genomic_DNA"/>
</dbReference>
<proteinExistence type="inferred from homology"/>
<keyword evidence="20" id="KW-1185">Reference proteome</keyword>
<comment type="subcellular location">
    <subcellularLocation>
        <location evidence="1">Nucleus</location>
    </subcellularLocation>
</comment>
<evidence type="ECO:0000313" key="19">
    <source>
        <dbReference type="EMBL" id="ANB13047.1"/>
    </source>
</evidence>
<evidence type="ECO:0000256" key="6">
    <source>
        <dbReference type="ARBA" id="ARBA00022679"/>
    </source>
</evidence>
<evidence type="ECO:0000256" key="9">
    <source>
        <dbReference type="ARBA" id="ARBA00023042"/>
    </source>
</evidence>
<keyword evidence="11" id="KW-0539">Nucleus</keyword>
<evidence type="ECO:0000256" key="15">
    <source>
        <dbReference type="ARBA" id="ARBA00047082"/>
    </source>
</evidence>
<comment type="subunit">
    <text evidence="15">Heterodimer. The mRNA-capping enzyme is composed of two separate chains alpha and beta, respectively a mRNA guanylyltransferase and an mRNA 5'-triphosphate monophosphatase.</text>
</comment>
<dbReference type="SUPFAM" id="SSF56091">
    <property type="entry name" value="DNA ligase/mRNA capping enzyme, catalytic domain"/>
    <property type="match status" value="1"/>
</dbReference>
<evidence type="ECO:0000256" key="14">
    <source>
        <dbReference type="ARBA" id="ARBA00044624"/>
    </source>
</evidence>
<keyword evidence="9" id="KW-0506">mRNA capping</keyword>
<dbReference type="OrthoDB" id="200924at2759"/>
<evidence type="ECO:0000256" key="2">
    <source>
        <dbReference type="ARBA" id="ARBA00010237"/>
    </source>
</evidence>
<dbReference type="InterPro" id="IPR012340">
    <property type="entry name" value="NA-bd_OB-fold"/>
</dbReference>
<dbReference type="GO" id="GO:0031533">
    <property type="term" value="C:mRNA capping enzyme complex"/>
    <property type="evidence" value="ECO:0007669"/>
    <property type="project" value="InterPro"/>
</dbReference>
<evidence type="ECO:0000256" key="8">
    <source>
        <dbReference type="ARBA" id="ARBA00022741"/>
    </source>
</evidence>
<dbReference type="GO" id="GO:0005524">
    <property type="term" value="F:ATP binding"/>
    <property type="evidence" value="ECO:0007669"/>
    <property type="project" value="InterPro"/>
</dbReference>
<organism evidence="19 20">
    <name type="scientific">Sugiyamaella lignohabitans</name>
    <dbReference type="NCBI Taxonomy" id="796027"/>
    <lineage>
        <taxon>Eukaryota</taxon>
        <taxon>Fungi</taxon>
        <taxon>Dikarya</taxon>
        <taxon>Ascomycota</taxon>
        <taxon>Saccharomycotina</taxon>
        <taxon>Dipodascomycetes</taxon>
        <taxon>Dipodascales</taxon>
        <taxon>Trichomonascaceae</taxon>
        <taxon>Sugiyamaella</taxon>
    </lineage>
</organism>
<feature type="domain" description="mRNA capping enzyme adenylation" evidence="17">
    <location>
        <begin position="1"/>
        <end position="162"/>
    </location>
</feature>
<dbReference type="InterPro" id="IPR017075">
    <property type="entry name" value="mRNA_cap_enzyme_alpha"/>
</dbReference>
<evidence type="ECO:0000256" key="7">
    <source>
        <dbReference type="ARBA" id="ARBA00022695"/>
    </source>
</evidence>
<evidence type="ECO:0000256" key="5">
    <source>
        <dbReference type="ARBA" id="ARBA00022664"/>
    </source>
</evidence>
<dbReference type="CDD" id="cd07895">
    <property type="entry name" value="Adenylation_mRNA_capping"/>
    <property type="match status" value="1"/>
</dbReference>
<dbReference type="SUPFAM" id="SSF50249">
    <property type="entry name" value="Nucleic acid-binding proteins"/>
    <property type="match status" value="1"/>
</dbReference>
<dbReference type="GO" id="GO:0006370">
    <property type="term" value="P:7-methylguanosine mRNA capping"/>
    <property type="evidence" value="ECO:0007669"/>
    <property type="project" value="UniProtKB-KW"/>
</dbReference>
<dbReference type="InterPro" id="IPR051029">
    <property type="entry name" value="mRNA_Capping_Enz/RNA_Phosphat"/>
</dbReference>
<keyword evidence="6" id="KW-0808">Transferase</keyword>
<evidence type="ECO:0000256" key="1">
    <source>
        <dbReference type="ARBA" id="ARBA00004123"/>
    </source>
</evidence>
<evidence type="ECO:0000256" key="4">
    <source>
        <dbReference type="ARBA" id="ARBA00019171"/>
    </source>
</evidence>
<evidence type="ECO:0000259" key="17">
    <source>
        <dbReference type="Pfam" id="PF01331"/>
    </source>
</evidence>
<feature type="domain" description="mRNA capping enzyme C-terminal" evidence="18">
    <location>
        <begin position="166"/>
        <end position="286"/>
    </location>
</feature>
<dbReference type="Proteomes" id="UP000189580">
    <property type="component" value="Chromosome a"/>
</dbReference>
<dbReference type="GO" id="GO:0005525">
    <property type="term" value="F:GTP binding"/>
    <property type="evidence" value="ECO:0007669"/>
    <property type="project" value="UniProtKB-KW"/>
</dbReference>
<comment type="catalytic activity">
    <reaction evidence="14">
        <text>a 5'-end diphospho-ribonucleoside in mRNA + GTP + H(+) = a 5'-end (5'-triphosphoguanosine)-ribonucleoside in mRNA + diphosphate</text>
        <dbReference type="Rhea" id="RHEA:67012"/>
        <dbReference type="Rhea" id="RHEA-COMP:17165"/>
        <dbReference type="Rhea" id="RHEA-COMP:17166"/>
        <dbReference type="ChEBI" id="CHEBI:15378"/>
        <dbReference type="ChEBI" id="CHEBI:33019"/>
        <dbReference type="ChEBI" id="CHEBI:37565"/>
        <dbReference type="ChEBI" id="CHEBI:167616"/>
        <dbReference type="ChEBI" id="CHEBI:167617"/>
        <dbReference type="EC" id="2.7.7.50"/>
    </reaction>
    <physiologicalReaction direction="left-to-right" evidence="14">
        <dbReference type="Rhea" id="RHEA:67013"/>
    </physiologicalReaction>
</comment>
<dbReference type="GeneID" id="30033115"/>
<evidence type="ECO:0000313" key="20">
    <source>
        <dbReference type="Proteomes" id="UP000189580"/>
    </source>
</evidence>
<dbReference type="Pfam" id="PF01331">
    <property type="entry name" value="mRNA_cap_enzyme"/>
    <property type="match status" value="1"/>
</dbReference>
<accession>A0A161HJT6</accession>
<keyword evidence="8" id="KW-0547">Nucleotide-binding</keyword>
<dbReference type="Gene3D" id="2.40.50.140">
    <property type="entry name" value="Nucleic acid-binding proteins"/>
    <property type="match status" value="1"/>
</dbReference>
<keyword evidence="7" id="KW-0548">Nucleotidyltransferase</keyword>
<protein>
    <recommendedName>
        <fullName evidence="4">mRNA-capping enzyme subunit alpha</fullName>
        <ecNumber evidence="3">2.7.7.50</ecNumber>
    </recommendedName>
    <alternativeName>
        <fullName evidence="12">GTP--RNA guanylyltransferase</fullName>
    </alternativeName>
    <alternativeName>
        <fullName evidence="13">mRNA guanylyltransferase</fullName>
    </alternativeName>
</protein>
<sequence>MFLTSEYEEERVFLITRKNEYFWVPDLHFPLRDAMDRFHEGCLLDGELVKENIDGREEIRYLVFDCLALDGRILISRSLDKRLGILRKDLYEPYRDLCNRFPEDIKMFPFMIVVKPMELSYGLQKVFYELIPRLKHVSDGLIFTARERGYVFGTDEHILKWKPIEENTVDFQLVLEFAIYTDPDAESKEDASYTDYDSKPTCHLYAWHGGQVHKPYGKLFLTDEEWEKLKQLNEPLDERVIECYQDSEGRWRYLRFRGDKDTGNHISVVEKVLESIKDAVSKEELLAACSTIRDRWKEREKIRSKRNGSVSGVNDMPGPLKRIKTDDWK</sequence>
<gene>
    <name evidence="19" type="primary">CEG1</name>
    <name evidence="19" type="ORF">AWJ20_1325</name>
</gene>
<evidence type="ECO:0000256" key="11">
    <source>
        <dbReference type="ARBA" id="ARBA00023242"/>
    </source>
</evidence>
<dbReference type="GO" id="GO:0099122">
    <property type="term" value="F:RNA polymerase II C-terminal domain binding"/>
    <property type="evidence" value="ECO:0007669"/>
    <property type="project" value="EnsemblFungi"/>
</dbReference>
<comment type="similarity">
    <text evidence="2">Belongs to the eukaryotic GTase family.</text>
</comment>
<keyword evidence="10" id="KW-0342">GTP-binding</keyword>
<reference evidence="19 20" key="1">
    <citation type="submission" date="2016-02" db="EMBL/GenBank/DDBJ databases">
        <title>Complete genome sequence and transcriptome regulation of the pentose utilising yeast Sugiyamaella lignohabitans.</title>
        <authorList>
            <person name="Bellasio M."/>
            <person name="Peymann A."/>
            <person name="Valli M."/>
            <person name="Sipitzky M."/>
            <person name="Graf A."/>
            <person name="Sauer M."/>
            <person name="Marx H."/>
            <person name="Mattanovich D."/>
        </authorList>
    </citation>
    <scope>NUCLEOTIDE SEQUENCE [LARGE SCALE GENOMIC DNA]</scope>
    <source>
        <strain evidence="19 20">CBS 10342</strain>
    </source>
</reference>
<dbReference type="GO" id="GO:0004484">
    <property type="term" value="F:mRNA guanylyltransferase activity"/>
    <property type="evidence" value="ECO:0007669"/>
    <property type="project" value="UniProtKB-EC"/>
</dbReference>
<name>A0A161HJT6_9ASCO</name>